<dbReference type="RefSeq" id="WP_228981431.1">
    <property type="nucleotide sequence ID" value="NZ_CAJQYY010000025.1"/>
</dbReference>
<dbReference type="Proteomes" id="UP000789752">
    <property type="component" value="Unassembled WGS sequence"/>
</dbReference>
<accession>A0ABM8U7S9</accession>
<proteinExistence type="predicted"/>
<keyword evidence="2" id="KW-1185">Reference proteome</keyword>
<dbReference type="EMBL" id="CAJQYY010000025">
    <property type="protein sequence ID" value="CAG4913449.1"/>
    <property type="molecule type" value="Genomic_DNA"/>
</dbReference>
<comment type="caution">
    <text evidence="1">The sequence shown here is derived from an EMBL/GenBank/DDBJ whole genome shotgun (WGS) entry which is preliminary data.</text>
</comment>
<organism evidence="1 2">
    <name type="scientific">Paraburkholderia gardini</name>
    <dbReference type="NCBI Taxonomy" id="2823469"/>
    <lineage>
        <taxon>Bacteria</taxon>
        <taxon>Pseudomonadati</taxon>
        <taxon>Pseudomonadota</taxon>
        <taxon>Betaproteobacteria</taxon>
        <taxon>Burkholderiales</taxon>
        <taxon>Burkholderiaceae</taxon>
        <taxon>Paraburkholderia</taxon>
    </lineage>
</organism>
<reference evidence="1 2" key="1">
    <citation type="submission" date="2021-04" db="EMBL/GenBank/DDBJ databases">
        <authorList>
            <person name="Vanwijnsberghe S."/>
        </authorList>
    </citation>
    <scope>NUCLEOTIDE SEQUENCE [LARGE SCALE GENOMIC DNA]</scope>
    <source>
        <strain evidence="1 2">LMG 32171</strain>
    </source>
</reference>
<evidence type="ECO:0000313" key="1">
    <source>
        <dbReference type="EMBL" id="CAG4913449.1"/>
    </source>
</evidence>
<gene>
    <name evidence="1" type="ORF">R54767_04000</name>
</gene>
<name>A0ABM8U7S9_9BURK</name>
<sequence length="108" mass="12079">MSRDLAAAPFAHRLENWGNASRGVYDPVDAARVTNAWLTLHPRHREMLRMVYLWHARREVVCRRLRIPRGPAQRFDLELAAARSALAQALAGGNQEINTSGLPPAGDQ</sequence>
<protein>
    <submittedName>
        <fullName evidence="1">Uncharacterized protein</fullName>
    </submittedName>
</protein>
<evidence type="ECO:0000313" key="2">
    <source>
        <dbReference type="Proteomes" id="UP000789752"/>
    </source>
</evidence>